<dbReference type="Proteomes" id="UP000887574">
    <property type="component" value="Unplaced"/>
</dbReference>
<name>A0A915E120_9BILA</name>
<dbReference type="AlphaFoldDB" id="A0A915E120"/>
<keyword evidence="1" id="KW-1185">Reference proteome</keyword>
<organism evidence="1 2">
    <name type="scientific">Ditylenchus dipsaci</name>
    <dbReference type="NCBI Taxonomy" id="166011"/>
    <lineage>
        <taxon>Eukaryota</taxon>
        <taxon>Metazoa</taxon>
        <taxon>Ecdysozoa</taxon>
        <taxon>Nematoda</taxon>
        <taxon>Chromadorea</taxon>
        <taxon>Rhabditida</taxon>
        <taxon>Tylenchina</taxon>
        <taxon>Tylenchomorpha</taxon>
        <taxon>Sphaerularioidea</taxon>
        <taxon>Anguinidae</taxon>
        <taxon>Anguininae</taxon>
        <taxon>Ditylenchus</taxon>
    </lineage>
</organism>
<evidence type="ECO:0000313" key="2">
    <source>
        <dbReference type="WBParaSite" id="jg2476"/>
    </source>
</evidence>
<accession>A0A915E120</accession>
<proteinExistence type="predicted"/>
<sequence length="155" mass="17456">MSSAKFSQASMPKHLWYVGEGPDFVEVELPQPYIRSVDIMNDANGEGALMVDAQKVGTNDGGRIIRVIGTDEEIENRLAQISRSILAEIETSRRPFNADEIEFLRGYLVDVEEENSHGGPVDQDKVDALLNEKIEERKKILEANPRGNVYTKPYY</sequence>
<dbReference type="WBParaSite" id="jg2476">
    <property type="protein sequence ID" value="jg2476"/>
    <property type="gene ID" value="jg2476"/>
</dbReference>
<protein>
    <submittedName>
        <fullName evidence="2">Uncharacterized protein</fullName>
    </submittedName>
</protein>
<reference evidence="2" key="1">
    <citation type="submission" date="2022-11" db="UniProtKB">
        <authorList>
            <consortium name="WormBaseParasite"/>
        </authorList>
    </citation>
    <scope>IDENTIFICATION</scope>
</reference>
<evidence type="ECO:0000313" key="1">
    <source>
        <dbReference type="Proteomes" id="UP000887574"/>
    </source>
</evidence>